<dbReference type="InterPro" id="IPR027417">
    <property type="entry name" value="P-loop_NTPase"/>
</dbReference>
<keyword evidence="5" id="KW-0819">tRNA processing</keyword>
<evidence type="ECO:0000256" key="8">
    <source>
        <dbReference type="ARBA" id="ARBA00022840"/>
    </source>
</evidence>
<name>A0A520MWF5_9GAMM</name>
<dbReference type="Pfam" id="PF02367">
    <property type="entry name" value="TsaE"/>
    <property type="match status" value="1"/>
</dbReference>
<dbReference type="PANTHER" id="PTHR33540:SF2">
    <property type="entry name" value="TRNA THREONYLCARBAMOYLADENOSINE BIOSYNTHESIS PROTEIN TSAE"/>
    <property type="match status" value="1"/>
</dbReference>
<protein>
    <recommendedName>
        <fullName evidence="3">tRNA threonylcarbamoyladenosine biosynthesis protein TsaE</fullName>
    </recommendedName>
    <alternativeName>
        <fullName evidence="10">t(6)A37 threonylcarbamoyladenosine biosynthesis protein TsaE</fullName>
    </alternativeName>
</protein>
<keyword evidence="7" id="KW-0547">Nucleotide-binding</keyword>
<evidence type="ECO:0000256" key="10">
    <source>
        <dbReference type="ARBA" id="ARBA00032441"/>
    </source>
</evidence>
<sequence length="153" mass="17778">MKNIILENDEATNNLGALISKKLAEMDKSSVEIHLEGDLGTGKTFLTRSIISNSGWSGMVKSPTYTLCEEYDLGDLIFLHIDLYRTNEPEDIYIFDLDRKTHPKKIIIIEWPQKLVSKRDFDLKISFEHFEDKRKISINDGNELFSDLIKYYE</sequence>
<comment type="caution">
    <text evidence="11">The sequence shown here is derived from an EMBL/GenBank/DDBJ whole genome shotgun (WGS) entry which is preliminary data.</text>
</comment>
<accession>A0A520MWF5</accession>
<reference evidence="11 12" key="1">
    <citation type="submission" date="2019-02" db="EMBL/GenBank/DDBJ databases">
        <title>Prokaryotic population dynamics and viral predation in marine succession experiment using metagenomics: the confinement effect.</title>
        <authorList>
            <person name="Haro-Moreno J.M."/>
            <person name="Rodriguez-Valera F."/>
            <person name="Lopez-Perez M."/>
        </authorList>
    </citation>
    <scope>NUCLEOTIDE SEQUENCE [LARGE SCALE GENOMIC DNA]</scope>
    <source>
        <strain evidence="11">MED-G161</strain>
    </source>
</reference>
<comment type="subcellular location">
    <subcellularLocation>
        <location evidence="1">Cytoplasm</location>
    </subcellularLocation>
</comment>
<evidence type="ECO:0000256" key="3">
    <source>
        <dbReference type="ARBA" id="ARBA00019010"/>
    </source>
</evidence>
<dbReference type="SUPFAM" id="SSF52540">
    <property type="entry name" value="P-loop containing nucleoside triphosphate hydrolases"/>
    <property type="match status" value="1"/>
</dbReference>
<dbReference type="EMBL" id="SHBG01000003">
    <property type="protein sequence ID" value="RZO25534.1"/>
    <property type="molecule type" value="Genomic_DNA"/>
</dbReference>
<dbReference type="GO" id="GO:0046872">
    <property type="term" value="F:metal ion binding"/>
    <property type="evidence" value="ECO:0007669"/>
    <property type="project" value="UniProtKB-KW"/>
</dbReference>
<keyword evidence="4" id="KW-0963">Cytoplasm</keyword>
<comment type="similarity">
    <text evidence="2">Belongs to the TsaE family.</text>
</comment>
<dbReference type="InterPro" id="IPR003442">
    <property type="entry name" value="T6A_TsaE"/>
</dbReference>
<dbReference type="GO" id="GO:0005737">
    <property type="term" value="C:cytoplasm"/>
    <property type="evidence" value="ECO:0007669"/>
    <property type="project" value="UniProtKB-SubCell"/>
</dbReference>
<dbReference type="GO" id="GO:0016740">
    <property type="term" value="F:transferase activity"/>
    <property type="evidence" value="ECO:0007669"/>
    <property type="project" value="UniProtKB-KW"/>
</dbReference>
<evidence type="ECO:0000256" key="1">
    <source>
        <dbReference type="ARBA" id="ARBA00004496"/>
    </source>
</evidence>
<evidence type="ECO:0000256" key="9">
    <source>
        <dbReference type="ARBA" id="ARBA00022842"/>
    </source>
</evidence>
<evidence type="ECO:0000256" key="6">
    <source>
        <dbReference type="ARBA" id="ARBA00022723"/>
    </source>
</evidence>
<keyword evidence="8" id="KW-0067">ATP-binding</keyword>
<dbReference type="GO" id="GO:0002949">
    <property type="term" value="P:tRNA threonylcarbamoyladenosine modification"/>
    <property type="evidence" value="ECO:0007669"/>
    <property type="project" value="InterPro"/>
</dbReference>
<gene>
    <name evidence="11" type="primary">tsaE</name>
    <name evidence="11" type="ORF">EVA94_00665</name>
</gene>
<keyword evidence="6" id="KW-0479">Metal-binding</keyword>
<evidence type="ECO:0000256" key="5">
    <source>
        <dbReference type="ARBA" id="ARBA00022694"/>
    </source>
</evidence>
<evidence type="ECO:0000256" key="2">
    <source>
        <dbReference type="ARBA" id="ARBA00007599"/>
    </source>
</evidence>
<organism evidence="11 12">
    <name type="scientific">SAR86 cluster bacterium</name>
    <dbReference type="NCBI Taxonomy" id="2030880"/>
    <lineage>
        <taxon>Bacteria</taxon>
        <taxon>Pseudomonadati</taxon>
        <taxon>Pseudomonadota</taxon>
        <taxon>Gammaproteobacteria</taxon>
        <taxon>SAR86 cluster</taxon>
    </lineage>
</organism>
<keyword evidence="9" id="KW-0460">Magnesium</keyword>
<dbReference type="GO" id="GO:0005524">
    <property type="term" value="F:ATP binding"/>
    <property type="evidence" value="ECO:0007669"/>
    <property type="project" value="UniProtKB-KW"/>
</dbReference>
<evidence type="ECO:0000313" key="11">
    <source>
        <dbReference type="EMBL" id="RZO25534.1"/>
    </source>
</evidence>
<dbReference type="PANTHER" id="PTHR33540">
    <property type="entry name" value="TRNA THREONYLCARBAMOYLADENOSINE BIOSYNTHESIS PROTEIN TSAE"/>
    <property type="match status" value="1"/>
</dbReference>
<evidence type="ECO:0000256" key="4">
    <source>
        <dbReference type="ARBA" id="ARBA00022490"/>
    </source>
</evidence>
<dbReference type="Gene3D" id="3.40.50.300">
    <property type="entry name" value="P-loop containing nucleotide triphosphate hydrolases"/>
    <property type="match status" value="1"/>
</dbReference>
<evidence type="ECO:0000313" key="12">
    <source>
        <dbReference type="Proteomes" id="UP000315498"/>
    </source>
</evidence>
<dbReference type="Proteomes" id="UP000315498">
    <property type="component" value="Unassembled WGS sequence"/>
</dbReference>
<keyword evidence="11" id="KW-0808">Transferase</keyword>
<dbReference type="AlphaFoldDB" id="A0A520MWF5"/>
<dbReference type="NCBIfam" id="TIGR00150">
    <property type="entry name" value="T6A_YjeE"/>
    <property type="match status" value="1"/>
</dbReference>
<evidence type="ECO:0000256" key="7">
    <source>
        <dbReference type="ARBA" id="ARBA00022741"/>
    </source>
</evidence>
<proteinExistence type="inferred from homology"/>